<gene>
    <name evidence="5" type="ORF">EV421DRAFT_1706445</name>
</gene>
<dbReference type="InterPro" id="IPR036291">
    <property type="entry name" value="NAD(P)-bd_dom_sf"/>
</dbReference>
<dbReference type="GO" id="GO:0016491">
    <property type="term" value="F:oxidoreductase activity"/>
    <property type="evidence" value="ECO:0007669"/>
    <property type="project" value="UniProtKB-KW"/>
</dbReference>
<dbReference type="InterPro" id="IPR019901">
    <property type="entry name" value="Ergot_alkaloid_biosynthesis"/>
</dbReference>
<reference evidence="5" key="1">
    <citation type="submission" date="2023-06" db="EMBL/GenBank/DDBJ databases">
        <authorList>
            <consortium name="Lawrence Berkeley National Laboratory"/>
            <person name="Ahrendt S."/>
            <person name="Sahu N."/>
            <person name="Indic B."/>
            <person name="Wong-Bajracharya J."/>
            <person name="Merenyi Z."/>
            <person name="Ke H.-M."/>
            <person name="Monk M."/>
            <person name="Kocsube S."/>
            <person name="Drula E."/>
            <person name="Lipzen A."/>
            <person name="Balint B."/>
            <person name="Henrissat B."/>
            <person name="Andreopoulos B."/>
            <person name="Martin F.M."/>
            <person name="Harder C.B."/>
            <person name="Rigling D."/>
            <person name="Ford K.L."/>
            <person name="Foster G.D."/>
            <person name="Pangilinan J."/>
            <person name="Papanicolaou A."/>
            <person name="Barry K."/>
            <person name="LaButti K."/>
            <person name="Viragh M."/>
            <person name="Koriabine M."/>
            <person name="Yan M."/>
            <person name="Riley R."/>
            <person name="Champramary S."/>
            <person name="Plett K.L."/>
            <person name="Tsai I.J."/>
            <person name="Slot J."/>
            <person name="Sipos G."/>
            <person name="Plett J."/>
            <person name="Nagy L.G."/>
            <person name="Grigoriev I.V."/>
        </authorList>
    </citation>
    <scope>NUCLEOTIDE SEQUENCE</scope>
    <source>
        <strain evidence="5">FPL87.14</strain>
    </source>
</reference>
<evidence type="ECO:0000256" key="2">
    <source>
        <dbReference type="ARBA" id="ARBA00005372"/>
    </source>
</evidence>
<keyword evidence="3" id="KW-0017">Alkaloid metabolism</keyword>
<dbReference type="AlphaFoldDB" id="A0AA39MVJ9"/>
<dbReference type="SUPFAM" id="SSF51735">
    <property type="entry name" value="NAD(P)-binding Rossmann-fold domains"/>
    <property type="match status" value="1"/>
</dbReference>
<dbReference type="GO" id="GO:0009820">
    <property type="term" value="P:alkaloid metabolic process"/>
    <property type="evidence" value="ECO:0007669"/>
    <property type="project" value="UniProtKB-KW"/>
</dbReference>
<dbReference type="EMBL" id="JAUEPT010000011">
    <property type="protein sequence ID" value="KAK0447798.1"/>
    <property type="molecule type" value="Genomic_DNA"/>
</dbReference>
<dbReference type="PANTHER" id="PTHR43162:SF1">
    <property type="entry name" value="PRESTALK A DIFFERENTIATION PROTEIN A"/>
    <property type="match status" value="1"/>
</dbReference>
<accession>A0AA39MVJ9</accession>
<dbReference type="Proteomes" id="UP001175226">
    <property type="component" value="Unassembled WGS sequence"/>
</dbReference>
<sequence>MTVLITGGKGKTASRLVRLLKDGNKPFLVASRSSGDPTDEFPSCRFDWLDASTYAIPWSKAEEIVSVYLVPPLVLDMVPPMKTFIDYCREKGVKRFVLLSASVVEPGGPAAGKVHEYLARIGVDYCVLRPTGLGELTALPENFSEQPNRKPVNLENKIYSATGDGKVPFVSAEDIAAVAFRALVDPQSHNTDHFIRGPELLSYDEVAEILTGILGRKITHVKLTQPEMAKLFTEATGMPKEYADMLALADVQIAKGVEETLDDTVLRITGRPPIQFSTFAKSVKHVWE</sequence>
<dbReference type="InterPro" id="IPR051604">
    <property type="entry name" value="Ergot_Alk_Oxidoreductase"/>
</dbReference>
<name>A0AA39MVJ9_9AGAR</name>
<evidence type="ECO:0000256" key="3">
    <source>
        <dbReference type="ARBA" id="ARBA00022589"/>
    </source>
</evidence>
<evidence type="ECO:0000313" key="6">
    <source>
        <dbReference type="Proteomes" id="UP001175226"/>
    </source>
</evidence>
<keyword evidence="6" id="KW-1185">Reference proteome</keyword>
<evidence type="ECO:0000256" key="4">
    <source>
        <dbReference type="ARBA" id="ARBA00023002"/>
    </source>
</evidence>
<protein>
    <submittedName>
        <fullName evidence="5">Uncharacterized protein</fullName>
    </submittedName>
</protein>
<dbReference type="Gene3D" id="3.90.25.10">
    <property type="entry name" value="UDP-galactose 4-epimerase, domain 1"/>
    <property type="match status" value="1"/>
</dbReference>
<dbReference type="PANTHER" id="PTHR43162">
    <property type="match status" value="1"/>
</dbReference>
<organism evidence="5 6">
    <name type="scientific">Armillaria borealis</name>
    <dbReference type="NCBI Taxonomy" id="47425"/>
    <lineage>
        <taxon>Eukaryota</taxon>
        <taxon>Fungi</taxon>
        <taxon>Dikarya</taxon>
        <taxon>Basidiomycota</taxon>
        <taxon>Agaricomycotina</taxon>
        <taxon>Agaricomycetes</taxon>
        <taxon>Agaricomycetidae</taxon>
        <taxon>Agaricales</taxon>
        <taxon>Marasmiineae</taxon>
        <taxon>Physalacriaceae</taxon>
        <taxon>Armillaria</taxon>
    </lineage>
</organism>
<evidence type="ECO:0000256" key="1">
    <source>
        <dbReference type="ARBA" id="ARBA00005107"/>
    </source>
</evidence>
<dbReference type="NCBIfam" id="TIGR03649">
    <property type="entry name" value="ergot_EASG"/>
    <property type="match status" value="1"/>
</dbReference>
<dbReference type="Gene3D" id="3.40.50.720">
    <property type="entry name" value="NAD(P)-binding Rossmann-like Domain"/>
    <property type="match status" value="1"/>
</dbReference>
<comment type="similarity">
    <text evidence="2">Belongs to the fgaFS/easG family.</text>
</comment>
<proteinExistence type="inferred from homology"/>
<comment type="caution">
    <text evidence="5">The sequence shown here is derived from an EMBL/GenBank/DDBJ whole genome shotgun (WGS) entry which is preliminary data.</text>
</comment>
<evidence type="ECO:0000313" key="5">
    <source>
        <dbReference type="EMBL" id="KAK0447798.1"/>
    </source>
</evidence>
<comment type="pathway">
    <text evidence="1">Alkaloid biosynthesis; ergot alkaloid biosynthesis.</text>
</comment>
<keyword evidence="4" id="KW-0560">Oxidoreductase</keyword>